<keyword evidence="1" id="KW-0472">Membrane</keyword>
<dbReference type="AlphaFoldDB" id="A0A1G1WMY6"/>
<evidence type="ECO:0000313" key="3">
    <source>
        <dbReference type="Proteomes" id="UP000177821"/>
    </source>
</evidence>
<accession>A0A1G1WMY6</accession>
<gene>
    <name evidence="2" type="ORF">A3J50_02375</name>
</gene>
<evidence type="ECO:0000256" key="1">
    <source>
        <dbReference type="SAM" id="Phobius"/>
    </source>
</evidence>
<comment type="caution">
    <text evidence="2">The sequence shown here is derived from an EMBL/GenBank/DDBJ whole genome shotgun (WGS) entry which is preliminary data.</text>
</comment>
<keyword evidence="1" id="KW-0812">Transmembrane</keyword>
<keyword evidence="1" id="KW-1133">Transmembrane helix</keyword>
<feature type="transmembrane region" description="Helical" evidence="1">
    <location>
        <begin position="6"/>
        <end position="21"/>
    </location>
</feature>
<organism evidence="2 3">
    <name type="scientific">Candidatus Woykebacteria bacterium RIFCSPHIGHO2_02_FULL_43_16b</name>
    <dbReference type="NCBI Taxonomy" id="1802601"/>
    <lineage>
        <taxon>Bacteria</taxon>
        <taxon>Candidatus Woykeibacteriota</taxon>
    </lineage>
</organism>
<protein>
    <submittedName>
        <fullName evidence="2">Uncharacterized protein</fullName>
    </submittedName>
</protein>
<feature type="transmembrane region" description="Helical" evidence="1">
    <location>
        <begin position="28"/>
        <end position="45"/>
    </location>
</feature>
<dbReference type="EMBL" id="MHCX01000035">
    <property type="protein sequence ID" value="OGY29108.1"/>
    <property type="molecule type" value="Genomic_DNA"/>
</dbReference>
<dbReference type="Proteomes" id="UP000177821">
    <property type="component" value="Unassembled WGS sequence"/>
</dbReference>
<name>A0A1G1WMY6_9BACT</name>
<feature type="transmembrane region" description="Helical" evidence="1">
    <location>
        <begin position="81"/>
        <end position="100"/>
    </location>
</feature>
<sequence length="135" mass="15308">MLDWVTGVLFVIGIFLSFRYLDRHMKLVFYLFFVVALVPSIISYWPASPHGLRAAGVIIPTIGFSAIALDKVTRLSGRYWVLMAALLFGLIGFFNLKAYFVDQAALQTDCFRKDINNIAEVKRKFLEENGVGLIR</sequence>
<reference evidence="2 3" key="1">
    <citation type="journal article" date="2016" name="Nat. Commun.">
        <title>Thousands of microbial genomes shed light on interconnected biogeochemical processes in an aquifer system.</title>
        <authorList>
            <person name="Anantharaman K."/>
            <person name="Brown C.T."/>
            <person name="Hug L.A."/>
            <person name="Sharon I."/>
            <person name="Castelle C.J."/>
            <person name="Probst A.J."/>
            <person name="Thomas B.C."/>
            <person name="Singh A."/>
            <person name="Wilkins M.J."/>
            <person name="Karaoz U."/>
            <person name="Brodie E.L."/>
            <person name="Williams K.H."/>
            <person name="Hubbard S.S."/>
            <person name="Banfield J.F."/>
        </authorList>
    </citation>
    <scope>NUCLEOTIDE SEQUENCE [LARGE SCALE GENOMIC DNA]</scope>
</reference>
<evidence type="ECO:0000313" key="2">
    <source>
        <dbReference type="EMBL" id="OGY29108.1"/>
    </source>
</evidence>
<proteinExistence type="predicted"/>